<feature type="domain" description="Glycosyltransferase subfamily 4-like N-terminal" evidence="4">
    <location>
        <begin position="18"/>
        <end position="223"/>
    </location>
</feature>
<dbReference type="GO" id="GO:1901137">
    <property type="term" value="P:carbohydrate derivative biosynthetic process"/>
    <property type="evidence" value="ECO:0007669"/>
    <property type="project" value="UniProtKB-ARBA"/>
</dbReference>
<evidence type="ECO:0000256" key="1">
    <source>
        <dbReference type="ARBA" id="ARBA00022676"/>
    </source>
</evidence>
<sequence length="429" mass="48016">MKILIISQYWQPENGVPQRRWKWLSDVLVDTGHEVVAIAPPPHYKRKVSMREWLLAEGLSFRFKVEEEPSGVRIFRSGFFPSGPSLTQRIWNQAWISMAMIVGLVLRAGPVRDYRPDVIIGTVPALPTALVTWFASRRLQAPYVIDLRDAWPALFEESAKWNQATGHPSLREKLLTKGPFQLLVATTKRVVNFALEKADGIVTTSSYLEEQLKQSARVPTAVVRNVFPSVLRSDQKRQSSVKGQLNVLYAGTLGRAQRLDNVIEAAKIAQNQLGLDLAIRFVGDGDSWHNLNSRAQELSAPIQFEHQKPPEELTADLDWADTALVHLTDWHSLEAAIPSKTYELMSNGIHICAVVSGEAAEIVNRFQAGHVVKPNDPVGLAQLWVDLSQNPKLLEVPQSGAKWVAHEREVAAPAAFLKLLETVYENNTR</sequence>
<dbReference type="InterPro" id="IPR001296">
    <property type="entry name" value="Glyco_trans_1"/>
</dbReference>
<reference evidence="6" key="1">
    <citation type="submission" date="2016-10" db="EMBL/GenBank/DDBJ databases">
        <authorList>
            <person name="Varghese N."/>
            <person name="Submissions S."/>
        </authorList>
    </citation>
    <scope>NUCLEOTIDE SEQUENCE [LARGE SCALE GENOMIC DNA]</scope>
    <source>
        <strain evidence="6">DSM 20632</strain>
    </source>
</reference>
<dbReference type="Gene3D" id="3.40.50.2000">
    <property type="entry name" value="Glycogen Phosphorylase B"/>
    <property type="match status" value="2"/>
</dbReference>
<dbReference type="OrthoDB" id="3180470at2"/>
<dbReference type="GO" id="GO:0016758">
    <property type="term" value="F:hexosyltransferase activity"/>
    <property type="evidence" value="ECO:0007669"/>
    <property type="project" value="TreeGrafter"/>
</dbReference>
<dbReference type="Proteomes" id="UP000199350">
    <property type="component" value="Chromosome I"/>
</dbReference>
<dbReference type="InterPro" id="IPR028098">
    <property type="entry name" value="Glyco_trans_4-like_N"/>
</dbReference>
<dbReference type="EMBL" id="LT629700">
    <property type="protein sequence ID" value="SDL86498.1"/>
    <property type="molecule type" value="Genomic_DNA"/>
</dbReference>
<dbReference type="AlphaFoldDB" id="A0A1G9NIT1"/>
<keyword evidence="2 5" id="KW-0808">Transferase</keyword>
<dbReference type="PANTHER" id="PTHR45947:SF3">
    <property type="entry name" value="SULFOQUINOVOSYL TRANSFERASE SQD2"/>
    <property type="match status" value="1"/>
</dbReference>
<feature type="domain" description="Glycosyl transferase family 1" evidence="3">
    <location>
        <begin position="236"/>
        <end position="395"/>
    </location>
</feature>
<dbReference type="SUPFAM" id="SSF53756">
    <property type="entry name" value="UDP-Glycosyltransferase/glycogen phosphorylase"/>
    <property type="match status" value="1"/>
</dbReference>
<dbReference type="GO" id="GO:1903509">
    <property type="term" value="P:liposaccharide metabolic process"/>
    <property type="evidence" value="ECO:0007669"/>
    <property type="project" value="UniProtKB-ARBA"/>
</dbReference>
<dbReference type="STRING" id="38302.SAMN04488535_1046"/>
<evidence type="ECO:0000313" key="6">
    <source>
        <dbReference type="Proteomes" id="UP000199350"/>
    </source>
</evidence>
<keyword evidence="1" id="KW-0328">Glycosyltransferase</keyword>
<gene>
    <name evidence="5" type="ORF">SAMN04488535_1046</name>
</gene>
<dbReference type="PANTHER" id="PTHR45947">
    <property type="entry name" value="SULFOQUINOVOSYL TRANSFERASE SQD2"/>
    <property type="match status" value="1"/>
</dbReference>
<organism evidence="5 6">
    <name type="scientific">Corynebacterium mycetoides</name>
    <dbReference type="NCBI Taxonomy" id="38302"/>
    <lineage>
        <taxon>Bacteria</taxon>
        <taxon>Bacillati</taxon>
        <taxon>Actinomycetota</taxon>
        <taxon>Actinomycetes</taxon>
        <taxon>Mycobacteriales</taxon>
        <taxon>Corynebacteriaceae</taxon>
        <taxon>Corynebacterium</taxon>
    </lineage>
</organism>
<evidence type="ECO:0000256" key="2">
    <source>
        <dbReference type="ARBA" id="ARBA00022679"/>
    </source>
</evidence>
<protein>
    <submittedName>
        <fullName evidence="5">Glycosyltransferase involved in cell wall bisynthesis</fullName>
    </submittedName>
</protein>
<keyword evidence="6" id="KW-1185">Reference proteome</keyword>
<evidence type="ECO:0000313" key="5">
    <source>
        <dbReference type="EMBL" id="SDL86498.1"/>
    </source>
</evidence>
<accession>A0A1G9NIT1</accession>
<dbReference type="Pfam" id="PF00534">
    <property type="entry name" value="Glycos_transf_1"/>
    <property type="match status" value="1"/>
</dbReference>
<dbReference type="RefSeq" id="WP_092149672.1">
    <property type="nucleotide sequence ID" value="NZ_LT629700.1"/>
</dbReference>
<evidence type="ECO:0000259" key="4">
    <source>
        <dbReference type="Pfam" id="PF13579"/>
    </source>
</evidence>
<dbReference type="Pfam" id="PF13579">
    <property type="entry name" value="Glyco_trans_4_4"/>
    <property type="match status" value="1"/>
</dbReference>
<dbReference type="InterPro" id="IPR050194">
    <property type="entry name" value="Glycosyltransferase_grp1"/>
</dbReference>
<dbReference type="CDD" id="cd03794">
    <property type="entry name" value="GT4_WbuB-like"/>
    <property type="match status" value="1"/>
</dbReference>
<evidence type="ECO:0000259" key="3">
    <source>
        <dbReference type="Pfam" id="PF00534"/>
    </source>
</evidence>
<proteinExistence type="predicted"/>
<name>A0A1G9NIT1_9CORY</name>